<evidence type="ECO:0000313" key="7">
    <source>
        <dbReference type="EMBL" id="ADI01693.1"/>
    </source>
</evidence>
<feature type="binding site" evidence="5">
    <location>
        <begin position="58"/>
        <end position="61"/>
    </location>
    <ligand>
        <name>GTP</name>
        <dbReference type="ChEBI" id="CHEBI:37565"/>
    </ligand>
</feature>
<dbReference type="STRING" id="643648.Slip_0913"/>
<evidence type="ECO:0000256" key="5">
    <source>
        <dbReference type="PIRSR" id="PIRSR006230-1"/>
    </source>
</evidence>
<dbReference type="Gene3D" id="1.10.1580.10">
    <property type="match status" value="1"/>
</dbReference>
<reference evidence="7 8" key="2">
    <citation type="journal article" date="2010" name="Stand. Genomic Sci.">
        <title>Complete genome sequence of Syntrophothermus lipocalidus type strain (TGB-C1).</title>
        <authorList>
            <person name="Djao O.D."/>
            <person name="Zhang X."/>
            <person name="Lucas S."/>
            <person name="Lapidus A."/>
            <person name="Del Rio T.G."/>
            <person name="Nolan M."/>
            <person name="Tice H."/>
            <person name="Cheng J.F."/>
            <person name="Han C."/>
            <person name="Tapia R."/>
            <person name="Goodwin L."/>
            <person name="Pitluck S."/>
            <person name="Liolios K."/>
            <person name="Ivanova N."/>
            <person name="Mavromatis K."/>
            <person name="Mikhailova N."/>
            <person name="Ovchinnikova G."/>
            <person name="Pati A."/>
            <person name="Brambilla E."/>
            <person name="Chen A."/>
            <person name="Palaniappan K."/>
            <person name="Land M."/>
            <person name="Hauser L."/>
            <person name="Chang Y.J."/>
            <person name="Jeffries C.D."/>
            <person name="Rohde M."/>
            <person name="Sikorski J."/>
            <person name="Spring S."/>
            <person name="Goker M."/>
            <person name="Detter J.C."/>
            <person name="Woyke T."/>
            <person name="Bristow J."/>
            <person name="Eisen J.A."/>
            <person name="Markowitz V."/>
            <person name="Hugenholtz P."/>
            <person name="Kyrpides N.C."/>
            <person name="Klenk H.P."/>
        </authorList>
    </citation>
    <scope>NUCLEOTIDE SEQUENCE [LARGE SCALE GENOMIC DNA]</scope>
    <source>
        <strain evidence="8">DSM 12680 / TGB-C1</strain>
    </source>
</reference>
<name>D7CLV8_SYNLT</name>
<dbReference type="PANTHER" id="PTHR45782:SF4">
    <property type="entry name" value="MITOCHONDRIAL RIBOSOME-ASSOCIATED GTPASE 1"/>
    <property type="match status" value="1"/>
</dbReference>
<evidence type="ECO:0000256" key="1">
    <source>
        <dbReference type="ARBA" id="ARBA00014898"/>
    </source>
</evidence>
<dbReference type="RefSeq" id="WP_013175095.1">
    <property type="nucleotide sequence ID" value="NC_014220.1"/>
</dbReference>
<dbReference type="InterPro" id="IPR023179">
    <property type="entry name" value="GTP-bd_ortho_bundle_sf"/>
</dbReference>
<dbReference type="NCBIfam" id="TIGR03596">
    <property type="entry name" value="GTPase_YlqF"/>
    <property type="match status" value="1"/>
</dbReference>
<keyword evidence="2 4" id="KW-0547">Nucleotide-binding</keyword>
<dbReference type="EMBL" id="CP002048">
    <property type="protein sequence ID" value="ADI01693.1"/>
    <property type="molecule type" value="Genomic_DNA"/>
</dbReference>
<comment type="similarity">
    <text evidence="4">Belongs to the TRAFAC class YlqF/YawG GTPase family. MTG1 subfamily.</text>
</comment>
<organism evidence="7 8">
    <name type="scientific">Syntrophothermus lipocalidus (strain DSM 12680 / TGB-C1)</name>
    <dbReference type="NCBI Taxonomy" id="643648"/>
    <lineage>
        <taxon>Bacteria</taxon>
        <taxon>Bacillati</taxon>
        <taxon>Bacillota</taxon>
        <taxon>Clostridia</taxon>
        <taxon>Eubacteriales</taxon>
        <taxon>Syntrophomonadaceae</taxon>
        <taxon>Syntrophothermus</taxon>
    </lineage>
</organism>
<dbReference type="InterPro" id="IPR027417">
    <property type="entry name" value="P-loop_NTPase"/>
</dbReference>
<dbReference type="Pfam" id="PF01926">
    <property type="entry name" value="MMR_HSR1"/>
    <property type="match status" value="1"/>
</dbReference>
<dbReference type="Proteomes" id="UP000000378">
    <property type="component" value="Chromosome"/>
</dbReference>
<dbReference type="OrthoDB" id="9779790at2"/>
<dbReference type="PROSITE" id="PS51721">
    <property type="entry name" value="G_CP"/>
    <property type="match status" value="1"/>
</dbReference>
<feature type="binding site" evidence="5">
    <location>
        <position position="174"/>
    </location>
    <ligand>
        <name>GTP</name>
        <dbReference type="ChEBI" id="CHEBI:37565"/>
    </ligand>
</feature>
<proteinExistence type="inferred from homology"/>
<dbReference type="GO" id="GO:0005737">
    <property type="term" value="C:cytoplasm"/>
    <property type="evidence" value="ECO:0007669"/>
    <property type="project" value="UniProtKB-SubCell"/>
</dbReference>
<dbReference type="InterPro" id="IPR019991">
    <property type="entry name" value="GTP-bd_ribosome_bgen"/>
</dbReference>
<keyword evidence="4" id="KW-0963">Cytoplasm</keyword>
<evidence type="ECO:0000256" key="4">
    <source>
        <dbReference type="PIRNR" id="PIRNR006230"/>
    </source>
</evidence>
<dbReference type="InterPro" id="IPR030378">
    <property type="entry name" value="G_CP_dom"/>
</dbReference>
<evidence type="ECO:0000256" key="3">
    <source>
        <dbReference type="ARBA" id="ARBA00023134"/>
    </source>
</evidence>
<comment type="subcellular location">
    <subcellularLocation>
        <location evidence="4">Cytoplasm</location>
    </subcellularLocation>
</comment>
<dbReference type="InterPro" id="IPR006073">
    <property type="entry name" value="GTP-bd"/>
</dbReference>
<comment type="function">
    <text evidence="4">Required for a late step of 50S ribosomal subunit assembly. Has GTPase activity.</text>
</comment>
<dbReference type="GO" id="GO:0003924">
    <property type="term" value="F:GTPase activity"/>
    <property type="evidence" value="ECO:0007669"/>
    <property type="project" value="TreeGrafter"/>
</dbReference>
<evidence type="ECO:0000256" key="2">
    <source>
        <dbReference type="ARBA" id="ARBA00022741"/>
    </source>
</evidence>
<dbReference type="PIRSF" id="PIRSF006230">
    <property type="entry name" value="MG442"/>
    <property type="match status" value="1"/>
</dbReference>
<dbReference type="GO" id="GO:0005525">
    <property type="term" value="F:GTP binding"/>
    <property type="evidence" value="ECO:0007669"/>
    <property type="project" value="UniProtKB-KW"/>
</dbReference>
<dbReference type="SUPFAM" id="SSF52540">
    <property type="entry name" value="P-loop containing nucleoside triphosphate hydrolases"/>
    <property type="match status" value="1"/>
</dbReference>
<keyword evidence="8" id="KW-1185">Reference proteome</keyword>
<protein>
    <recommendedName>
        <fullName evidence="1 4">Ribosome biogenesis GTPase A</fullName>
    </recommendedName>
</protein>
<evidence type="ECO:0000259" key="6">
    <source>
        <dbReference type="PROSITE" id="PS51721"/>
    </source>
</evidence>
<dbReference type="CDD" id="cd01856">
    <property type="entry name" value="YlqF"/>
    <property type="match status" value="1"/>
</dbReference>
<sequence>MTVNWFPGHMLKARREIQENAKVVDMVIEVVDARAPLSTTNPDLPHLVRGKPIIKVLNKADLADERETRRFISFFQKNGIGAVAADSLRGKGLPDVVRAVERVYAPLAKTLLEKRQRVRPARIMIAGLPNVGKSSFLNSLAGKRVVKTGAVPGVTRGRQWIRIKEGIELLDTPGVMWPKVENDEQGTKLALLAVVGEKAYEDEAVACYLISVLKHRKPEMLKERYRLESWDGEPGELLEEIGGKRGFFLRGGTVDLNKTARAVLEDFRKGGLGRLTLDRLPDEVNS</sequence>
<dbReference type="KEGG" id="slp:Slip_0913"/>
<dbReference type="eggNOG" id="COG1161">
    <property type="taxonomic scope" value="Bacteria"/>
</dbReference>
<reference evidence="8" key="1">
    <citation type="journal article" date="2010" name="Stand. Genomic Sci.">
        <title>Complete genome sequence of Syntrophothermus lipocalidus type strain (TGB-C1T).</title>
        <authorList>
            <consortium name="US DOE Joint Genome Institute (JGI-PGF)"/>
            <person name="Djao O."/>
            <person name="Zhang X."/>
            <person name="Lucas S."/>
            <person name="Lapidus A."/>
            <person name="Glavina Del Rio T."/>
            <person name="Nolan M."/>
            <person name="Tice H."/>
            <person name="Cheng J."/>
            <person name="Han C."/>
            <person name="Tapia R."/>
            <person name="Goodwin L."/>
            <person name="Pitluck S."/>
            <person name="Liolios K."/>
            <person name="Ivanova N."/>
            <person name="Mavromatis K."/>
            <person name="Mikhailova N."/>
            <person name="Ovchinnikova G."/>
            <person name="Pati A."/>
            <person name="Brambilla E."/>
            <person name="Chen A."/>
            <person name="Palaniappan K."/>
            <person name="Land M."/>
            <person name="Hauser L."/>
            <person name="Chang Y."/>
            <person name="Jeffries C."/>
            <person name="Rohde M."/>
            <person name="Sikorski J."/>
            <person name="Spring S."/>
            <person name="Goker M."/>
            <person name="Detter J."/>
            <person name="Woyke T."/>
            <person name="Bristow J."/>
            <person name="Eisen J."/>
            <person name="Markowitz V."/>
            <person name="Hugenholtz P."/>
            <person name="Kyrpides N."/>
            <person name="Klenk H."/>
        </authorList>
    </citation>
    <scope>NUCLEOTIDE SEQUENCE [LARGE SCALE GENOMIC DNA]</scope>
    <source>
        <strain evidence="8">DSM 12680 / TGB-C1</strain>
    </source>
</reference>
<dbReference type="Gene3D" id="3.40.50.300">
    <property type="entry name" value="P-loop containing nucleotide triphosphate hydrolases"/>
    <property type="match status" value="1"/>
</dbReference>
<keyword evidence="3 4" id="KW-0342">GTP-binding</keyword>
<evidence type="ECO:0000313" key="8">
    <source>
        <dbReference type="Proteomes" id="UP000000378"/>
    </source>
</evidence>
<gene>
    <name evidence="7" type="ordered locus">Slip_0913</name>
</gene>
<dbReference type="PANTHER" id="PTHR45782">
    <property type="entry name" value="MITOCHONDRIAL RIBOSOME-ASSOCIATED GTPASE 1"/>
    <property type="match status" value="1"/>
</dbReference>
<accession>D7CLV8</accession>
<dbReference type="HOGENOM" id="CLU_011106_1_0_9"/>
<dbReference type="GO" id="GO:0006412">
    <property type="term" value="P:translation"/>
    <property type="evidence" value="ECO:0007669"/>
    <property type="project" value="TreeGrafter"/>
</dbReference>
<dbReference type="AlphaFoldDB" id="D7CLV8"/>
<feature type="domain" description="CP-type G" evidence="6">
    <location>
        <begin position="15"/>
        <end position="178"/>
    </location>
</feature>
<dbReference type="InterPro" id="IPR016478">
    <property type="entry name" value="GTPase_MTG1"/>
</dbReference>
<feature type="binding site" evidence="5">
    <location>
        <begin position="130"/>
        <end position="135"/>
    </location>
    <ligand>
        <name>GTP</name>
        <dbReference type="ChEBI" id="CHEBI:37565"/>
    </ligand>
</feature>